<protein>
    <submittedName>
        <fullName evidence="1">Uncharacterized protein</fullName>
    </submittedName>
</protein>
<accession>A0ABD1PWZ5</accession>
<dbReference type="AlphaFoldDB" id="A0ABD1PWZ5"/>
<proteinExistence type="predicted"/>
<organism evidence="1 2">
    <name type="scientific">Abeliophyllum distichum</name>
    <dbReference type="NCBI Taxonomy" id="126358"/>
    <lineage>
        <taxon>Eukaryota</taxon>
        <taxon>Viridiplantae</taxon>
        <taxon>Streptophyta</taxon>
        <taxon>Embryophyta</taxon>
        <taxon>Tracheophyta</taxon>
        <taxon>Spermatophyta</taxon>
        <taxon>Magnoliopsida</taxon>
        <taxon>eudicotyledons</taxon>
        <taxon>Gunneridae</taxon>
        <taxon>Pentapetalae</taxon>
        <taxon>asterids</taxon>
        <taxon>lamiids</taxon>
        <taxon>Lamiales</taxon>
        <taxon>Oleaceae</taxon>
        <taxon>Forsythieae</taxon>
        <taxon>Abeliophyllum</taxon>
    </lineage>
</organism>
<name>A0ABD1PWZ5_9LAMI</name>
<reference evidence="2" key="1">
    <citation type="submission" date="2024-07" db="EMBL/GenBank/DDBJ databases">
        <title>Two chromosome-level genome assemblies of Korean endemic species Abeliophyllum distichum and Forsythia ovata (Oleaceae).</title>
        <authorList>
            <person name="Jang H."/>
        </authorList>
    </citation>
    <scope>NUCLEOTIDE SEQUENCE [LARGE SCALE GENOMIC DNA]</scope>
</reference>
<dbReference type="EMBL" id="JBFOLK010000013">
    <property type="protein sequence ID" value="KAL2467051.1"/>
    <property type="molecule type" value="Genomic_DNA"/>
</dbReference>
<keyword evidence="2" id="KW-1185">Reference proteome</keyword>
<sequence>MGSVRLRLSSSTAIGDSGLFARWNGWGVLFAPQGWRSFERPKAEELCATGGSCSVDRRCGSLQRRLETRGEWREEDNGVEAKVKQVDGDGGSPVQLTAQNLGIVDFNCGERE</sequence>
<evidence type="ECO:0000313" key="2">
    <source>
        <dbReference type="Proteomes" id="UP001604336"/>
    </source>
</evidence>
<dbReference type="Proteomes" id="UP001604336">
    <property type="component" value="Unassembled WGS sequence"/>
</dbReference>
<comment type="caution">
    <text evidence="1">The sequence shown here is derived from an EMBL/GenBank/DDBJ whole genome shotgun (WGS) entry which is preliminary data.</text>
</comment>
<gene>
    <name evidence="1" type="ORF">Adt_42902</name>
</gene>
<evidence type="ECO:0000313" key="1">
    <source>
        <dbReference type="EMBL" id="KAL2467051.1"/>
    </source>
</evidence>